<evidence type="ECO:0000313" key="2">
    <source>
        <dbReference type="EMBL" id="MVN75403.1"/>
    </source>
</evidence>
<dbReference type="AlphaFoldDB" id="A0A7K1TAI5"/>
<name>A0A7K1TAI5_9BACT</name>
<reference evidence="2 3" key="1">
    <citation type="submission" date="2019-12" db="EMBL/GenBank/DDBJ databases">
        <title>Hymenobacter sp. HMF4947 Genome sequencing and assembly.</title>
        <authorList>
            <person name="Kang H."/>
            <person name="Cha I."/>
            <person name="Kim H."/>
            <person name="Joh K."/>
        </authorList>
    </citation>
    <scope>NUCLEOTIDE SEQUENCE [LARGE SCALE GENOMIC DNA]</scope>
    <source>
        <strain evidence="2 3">HMF4947</strain>
    </source>
</reference>
<keyword evidence="1" id="KW-0732">Signal</keyword>
<dbReference type="PROSITE" id="PS51257">
    <property type="entry name" value="PROKAR_LIPOPROTEIN"/>
    <property type="match status" value="1"/>
</dbReference>
<keyword evidence="3" id="KW-1185">Reference proteome</keyword>
<dbReference type="Proteomes" id="UP000441336">
    <property type="component" value="Unassembled WGS sequence"/>
</dbReference>
<sequence length="130" mass="14213">MSKRKAGCRVLLTVGLMGSLSSCFWGDEDSTIRLGDNYYILTTTEGDASLYFSDSQAVVTEPLLGEVSSIGTVGKYLAVCHYPHYYLFSLASTTDEAARKTRIGPLAEKAFRLQLYQVTGDSALQLMPVL</sequence>
<evidence type="ECO:0008006" key="4">
    <source>
        <dbReference type="Google" id="ProtNLM"/>
    </source>
</evidence>
<evidence type="ECO:0000256" key="1">
    <source>
        <dbReference type="SAM" id="SignalP"/>
    </source>
</evidence>
<evidence type="ECO:0000313" key="3">
    <source>
        <dbReference type="Proteomes" id="UP000441336"/>
    </source>
</evidence>
<proteinExistence type="predicted"/>
<protein>
    <recommendedName>
        <fullName evidence="4">Lipoprotein</fullName>
    </recommendedName>
</protein>
<dbReference type="RefSeq" id="WP_157562142.1">
    <property type="nucleotide sequence ID" value="NZ_WQKZ01000001.1"/>
</dbReference>
<comment type="caution">
    <text evidence="2">The sequence shown here is derived from an EMBL/GenBank/DDBJ whole genome shotgun (WGS) entry which is preliminary data.</text>
</comment>
<gene>
    <name evidence="2" type="ORF">GO988_03600</name>
</gene>
<dbReference type="EMBL" id="WQKZ01000001">
    <property type="protein sequence ID" value="MVN75403.1"/>
    <property type="molecule type" value="Genomic_DNA"/>
</dbReference>
<organism evidence="2 3">
    <name type="scientific">Hymenobacter ginkgonis</name>
    <dbReference type="NCBI Taxonomy" id="2682976"/>
    <lineage>
        <taxon>Bacteria</taxon>
        <taxon>Pseudomonadati</taxon>
        <taxon>Bacteroidota</taxon>
        <taxon>Cytophagia</taxon>
        <taxon>Cytophagales</taxon>
        <taxon>Hymenobacteraceae</taxon>
        <taxon>Hymenobacter</taxon>
    </lineage>
</organism>
<feature type="signal peptide" evidence="1">
    <location>
        <begin position="1"/>
        <end position="25"/>
    </location>
</feature>
<feature type="chain" id="PRO_5029836458" description="Lipoprotein" evidence="1">
    <location>
        <begin position="26"/>
        <end position="130"/>
    </location>
</feature>
<accession>A0A7K1TAI5</accession>